<organism evidence="1 2">
    <name type="scientific">Phytophthora pseudosyringae</name>
    <dbReference type="NCBI Taxonomy" id="221518"/>
    <lineage>
        <taxon>Eukaryota</taxon>
        <taxon>Sar</taxon>
        <taxon>Stramenopiles</taxon>
        <taxon>Oomycota</taxon>
        <taxon>Peronosporomycetes</taxon>
        <taxon>Peronosporales</taxon>
        <taxon>Peronosporaceae</taxon>
        <taxon>Phytophthora</taxon>
    </lineage>
</organism>
<evidence type="ECO:0000313" key="2">
    <source>
        <dbReference type="Proteomes" id="UP000694044"/>
    </source>
</evidence>
<proteinExistence type="predicted"/>
<keyword evidence="2" id="KW-1185">Reference proteome</keyword>
<comment type="caution">
    <text evidence="1">The sequence shown here is derived from an EMBL/GenBank/DDBJ whole genome shotgun (WGS) entry which is preliminary data.</text>
</comment>
<reference evidence="1" key="1">
    <citation type="submission" date="2021-02" db="EMBL/GenBank/DDBJ databases">
        <authorList>
            <person name="Palmer J.M."/>
        </authorList>
    </citation>
    <scope>NUCLEOTIDE SEQUENCE</scope>
    <source>
        <strain evidence="1">SCRP734</strain>
    </source>
</reference>
<protein>
    <submittedName>
        <fullName evidence="1">Uncharacterized protein</fullName>
    </submittedName>
</protein>
<dbReference type="EMBL" id="JAGDFM010000014">
    <property type="protein sequence ID" value="KAG7392104.1"/>
    <property type="molecule type" value="Genomic_DNA"/>
</dbReference>
<dbReference type="Proteomes" id="UP000694044">
    <property type="component" value="Unassembled WGS sequence"/>
</dbReference>
<name>A0A8T1WIC9_9STRA</name>
<sequence>MDCDWMKTSNATTHFEKLATGTQGRYAVIYSVHLLLRQLAPSTVCTSPLGNSEPWHQLTRVEVIGGEAQIEKRVGHSISGGVALIKMQKRPLSLDVVPKDMELATTAGQGKSCYRLVLLHG</sequence>
<evidence type="ECO:0000313" key="1">
    <source>
        <dbReference type="EMBL" id="KAG7392104.1"/>
    </source>
</evidence>
<accession>A0A8T1WIC9</accession>
<gene>
    <name evidence="1" type="ORF">PHYPSEUDO_002328</name>
</gene>
<dbReference type="AlphaFoldDB" id="A0A8T1WIC9"/>